<keyword evidence="1" id="KW-0812">Transmembrane</keyword>
<evidence type="ECO:0000313" key="2">
    <source>
        <dbReference type="EMBL" id="MCE7509047.1"/>
    </source>
</evidence>
<keyword evidence="3" id="KW-1185">Reference proteome</keyword>
<gene>
    <name evidence="2" type="ORF">LZG35_10410</name>
</gene>
<organism evidence="2 3">
    <name type="scientific">Alloalcanivorax xenomutans</name>
    <dbReference type="NCBI Taxonomy" id="1094342"/>
    <lineage>
        <taxon>Bacteria</taxon>
        <taxon>Pseudomonadati</taxon>
        <taxon>Pseudomonadota</taxon>
        <taxon>Gammaproteobacteria</taxon>
        <taxon>Oceanospirillales</taxon>
        <taxon>Alcanivoracaceae</taxon>
        <taxon>Alloalcanivorax</taxon>
    </lineage>
</organism>
<keyword evidence="1" id="KW-0472">Membrane</keyword>
<dbReference type="AlphaFoldDB" id="A0A9Q3W671"/>
<dbReference type="Proteomes" id="UP001107961">
    <property type="component" value="Unassembled WGS sequence"/>
</dbReference>
<accession>A0A9Q3W671</accession>
<dbReference type="RefSeq" id="WP_022995404.1">
    <property type="nucleotide sequence ID" value="NZ_CBDDTQ010000001.1"/>
</dbReference>
<proteinExistence type="predicted"/>
<dbReference type="EMBL" id="JAJVKT010000011">
    <property type="protein sequence ID" value="MCE7509047.1"/>
    <property type="molecule type" value="Genomic_DNA"/>
</dbReference>
<keyword evidence="1" id="KW-1133">Transmembrane helix</keyword>
<sequence>MQEALNGGGVAMAAFLIGVVLVVSGYILLWGMEWMEDFYLIRREKRSQKRMPGEEE</sequence>
<feature type="transmembrane region" description="Helical" evidence="1">
    <location>
        <begin position="12"/>
        <end position="32"/>
    </location>
</feature>
<reference evidence="2" key="1">
    <citation type="submission" date="2022-01" db="EMBL/GenBank/DDBJ databases">
        <authorList>
            <person name="Karlyshev A.V."/>
            <person name="Jaspars M."/>
        </authorList>
    </citation>
    <scope>NUCLEOTIDE SEQUENCE</scope>
    <source>
        <strain evidence="2">AGSA3-2</strain>
    </source>
</reference>
<evidence type="ECO:0000313" key="3">
    <source>
        <dbReference type="Proteomes" id="UP001107961"/>
    </source>
</evidence>
<name>A0A9Q3W671_9GAMM</name>
<protein>
    <submittedName>
        <fullName evidence="2">Uncharacterized protein</fullName>
    </submittedName>
</protein>
<evidence type="ECO:0000256" key="1">
    <source>
        <dbReference type="SAM" id="Phobius"/>
    </source>
</evidence>
<comment type="caution">
    <text evidence="2">The sequence shown here is derived from an EMBL/GenBank/DDBJ whole genome shotgun (WGS) entry which is preliminary data.</text>
</comment>
<dbReference type="GeneID" id="94685979"/>